<dbReference type="EMBL" id="FSQW01000002">
    <property type="protein sequence ID" value="SIN83229.1"/>
    <property type="molecule type" value="Genomic_DNA"/>
</dbReference>
<accession>A0A1N6EJK6</accession>
<evidence type="ECO:0000313" key="2">
    <source>
        <dbReference type="Proteomes" id="UP000185192"/>
    </source>
</evidence>
<name>A0A1N6EJK6_9SPHN</name>
<protein>
    <submittedName>
        <fullName evidence="1">Uncharacterized small protein, DUF1192 family</fullName>
    </submittedName>
</protein>
<keyword evidence="2" id="KW-1185">Reference proteome</keyword>
<dbReference type="STRING" id="1123272.SAMN02745824_1959"/>
<dbReference type="InterPro" id="IPR009579">
    <property type="entry name" value="DUF1192"/>
</dbReference>
<reference evidence="2" key="1">
    <citation type="submission" date="2016-11" db="EMBL/GenBank/DDBJ databases">
        <authorList>
            <person name="Varghese N."/>
            <person name="Submissions S."/>
        </authorList>
    </citation>
    <scope>NUCLEOTIDE SEQUENCE [LARGE SCALE GENOMIC DNA]</scope>
    <source>
        <strain evidence="2">DSM 22363</strain>
    </source>
</reference>
<dbReference type="RefSeq" id="WP_074205067.1">
    <property type="nucleotide sequence ID" value="NZ_FSQW01000002.1"/>
</dbReference>
<dbReference type="OrthoDB" id="7173908at2"/>
<dbReference type="Pfam" id="PF06698">
    <property type="entry name" value="DUF1192"/>
    <property type="match status" value="1"/>
</dbReference>
<evidence type="ECO:0000313" key="1">
    <source>
        <dbReference type="EMBL" id="SIN83229.1"/>
    </source>
</evidence>
<organism evidence="1 2">
    <name type="scientific">Parasphingorhabdus marina DSM 22363</name>
    <dbReference type="NCBI Taxonomy" id="1123272"/>
    <lineage>
        <taxon>Bacteria</taxon>
        <taxon>Pseudomonadati</taxon>
        <taxon>Pseudomonadota</taxon>
        <taxon>Alphaproteobacteria</taxon>
        <taxon>Sphingomonadales</taxon>
        <taxon>Sphingomonadaceae</taxon>
        <taxon>Parasphingorhabdus</taxon>
    </lineage>
</organism>
<sequence length="66" mass="7484">MDMDDDLPRSSTDPLAMLVKQDLDPFSVDELDARIALLKGEIDRCESRKKFAMSHRASADDLFRKG</sequence>
<proteinExistence type="predicted"/>
<dbReference type="Proteomes" id="UP000185192">
    <property type="component" value="Unassembled WGS sequence"/>
</dbReference>
<dbReference type="AlphaFoldDB" id="A0A1N6EJK6"/>
<gene>
    <name evidence="1" type="ORF">SAMN02745824_1959</name>
</gene>